<dbReference type="AlphaFoldDB" id="D7KSB3"/>
<evidence type="ECO:0000313" key="1">
    <source>
        <dbReference type="EMBL" id="EFH64674.1"/>
    </source>
</evidence>
<evidence type="ECO:0000313" key="2">
    <source>
        <dbReference type="Proteomes" id="UP000008694"/>
    </source>
</evidence>
<gene>
    <name evidence="1" type="ORF">ARALYDRAFT_894117</name>
</gene>
<proteinExistence type="predicted"/>
<protein>
    <submittedName>
        <fullName evidence="1">Predicted protein</fullName>
    </submittedName>
</protein>
<sequence length="53" mass="6233">MFCLAHDAFYKSLVHRFGFNSQWSSDQTWEWSIGSSLHFGRFFSSFIVFACDT</sequence>
<dbReference type="HOGENOM" id="CLU_3071409_0_0_1"/>
<reference evidence="2" key="1">
    <citation type="journal article" date="2011" name="Nat. Genet.">
        <title>The Arabidopsis lyrata genome sequence and the basis of rapid genome size change.</title>
        <authorList>
            <person name="Hu T.T."/>
            <person name="Pattyn P."/>
            <person name="Bakker E.G."/>
            <person name="Cao J."/>
            <person name="Cheng J.-F."/>
            <person name="Clark R.M."/>
            <person name="Fahlgren N."/>
            <person name="Fawcett J.A."/>
            <person name="Grimwood J."/>
            <person name="Gundlach H."/>
            <person name="Haberer G."/>
            <person name="Hollister J.D."/>
            <person name="Ossowski S."/>
            <person name="Ottilar R.P."/>
            <person name="Salamov A.A."/>
            <person name="Schneeberger K."/>
            <person name="Spannagl M."/>
            <person name="Wang X."/>
            <person name="Yang L."/>
            <person name="Nasrallah M.E."/>
            <person name="Bergelson J."/>
            <person name="Carrington J.C."/>
            <person name="Gaut B.S."/>
            <person name="Schmutz J."/>
            <person name="Mayer K.F.X."/>
            <person name="Van de Peer Y."/>
            <person name="Grigoriev I.V."/>
            <person name="Nordborg M."/>
            <person name="Weigel D."/>
            <person name="Guo Y.-L."/>
        </authorList>
    </citation>
    <scope>NUCLEOTIDE SEQUENCE [LARGE SCALE GENOMIC DNA]</scope>
    <source>
        <strain evidence="2">cv. MN47</strain>
    </source>
</reference>
<keyword evidence="2" id="KW-1185">Reference proteome</keyword>
<dbReference type="EMBL" id="GL348714">
    <property type="protein sequence ID" value="EFH64674.1"/>
    <property type="molecule type" value="Genomic_DNA"/>
</dbReference>
<name>D7KSB3_ARALL</name>
<accession>D7KSB3</accession>
<organism evidence="2">
    <name type="scientific">Arabidopsis lyrata subsp. lyrata</name>
    <name type="common">Lyre-leaved rock-cress</name>
    <dbReference type="NCBI Taxonomy" id="81972"/>
    <lineage>
        <taxon>Eukaryota</taxon>
        <taxon>Viridiplantae</taxon>
        <taxon>Streptophyta</taxon>
        <taxon>Embryophyta</taxon>
        <taxon>Tracheophyta</taxon>
        <taxon>Spermatophyta</taxon>
        <taxon>Magnoliopsida</taxon>
        <taxon>eudicotyledons</taxon>
        <taxon>Gunneridae</taxon>
        <taxon>Pentapetalae</taxon>
        <taxon>rosids</taxon>
        <taxon>malvids</taxon>
        <taxon>Brassicales</taxon>
        <taxon>Brassicaceae</taxon>
        <taxon>Camelineae</taxon>
        <taxon>Arabidopsis</taxon>
    </lineage>
</organism>
<dbReference type="Proteomes" id="UP000008694">
    <property type="component" value="Unassembled WGS sequence"/>
</dbReference>
<dbReference type="Gramene" id="scaffold_201191.1">
    <property type="protein sequence ID" value="scaffold_201191.1"/>
    <property type="gene ID" value="scaffold_201191.1"/>
</dbReference>